<protein>
    <submittedName>
        <fullName evidence="1">Uncharacterized protein</fullName>
    </submittedName>
</protein>
<dbReference type="Proteomes" id="UP000704712">
    <property type="component" value="Unassembled WGS sequence"/>
</dbReference>
<reference evidence="1" key="1">
    <citation type="submission" date="2020-04" db="EMBL/GenBank/DDBJ databases">
        <title>Hybrid Assembly of Korean Phytophthora infestans isolates.</title>
        <authorList>
            <person name="Prokchorchik M."/>
            <person name="Lee Y."/>
            <person name="Seo J."/>
            <person name="Cho J.-H."/>
            <person name="Park Y.-E."/>
            <person name="Jang D.-C."/>
            <person name="Im J.-S."/>
            <person name="Choi J.-G."/>
            <person name="Park H.-J."/>
            <person name="Lee G.-B."/>
            <person name="Lee Y.-G."/>
            <person name="Hong S.-Y."/>
            <person name="Cho K."/>
            <person name="Sohn K.H."/>
        </authorList>
    </citation>
    <scope>NUCLEOTIDE SEQUENCE</scope>
    <source>
        <strain evidence="1">KR_1_A1</strain>
        <strain evidence="2">KR_2_A2</strain>
    </source>
</reference>
<comment type="caution">
    <text evidence="1">The sequence shown here is derived from an EMBL/GenBank/DDBJ whole genome shotgun (WGS) entry which is preliminary data.</text>
</comment>
<dbReference type="EMBL" id="WSZM01000106">
    <property type="protein sequence ID" value="KAF4042187.1"/>
    <property type="molecule type" value="Genomic_DNA"/>
</dbReference>
<dbReference type="AlphaFoldDB" id="A0A833WIA7"/>
<dbReference type="Proteomes" id="UP000602510">
    <property type="component" value="Unassembled WGS sequence"/>
</dbReference>
<accession>A0A833WIA7</accession>
<name>A0A833WIA7_PHYIN</name>
<sequence length="127" mass="14217">MFYTQIRGNLGLRLGIAQQRRELGEAVQLEVRERPLEFVVNEVEELQIGVRQLVAKDELTSHHLLECGEIFGHHLFDKHFLAFSVSSDVFSMKSTMGPSRSTSEHENTSTFRASAASLGYKPAILAA</sequence>
<evidence type="ECO:0000313" key="1">
    <source>
        <dbReference type="EMBL" id="KAF4042187.1"/>
    </source>
</evidence>
<evidence type="ECO:0000313" key="3">
    <source>
        <dbReference type="Proteomes" id="UP000602510"/>
    </source>
</evidence>
<evidence type="ECO:0000313" key="2">
    <source>
        <dbReference type="EMBL" id="KAF4137931.1"/>
    </source>
</evidence>
<proteinExistence type="predicted"/>
<keyword evidence="3" id="KW-1185">Reference proteome</keyword>
<gene>
    <name evidence="1" type="ORF">GN244_ATG05554</name>
    <name evidence="2" type="ORF">GN958_ATG12884</name>
</gene>
<dbReference type="EMBL" id="JAACNO010001745">
    <property type="protein sequence ID" value="KAF4137931.1"/>
    <property type="molecule type" value="Genomic_DNA"/>
</dbReference>
<organism evidence="1 3">
    <name type="scientific">Phytophthora infestans</name>
    <name type="common">Potato late blight agent</name>
    <name type="synonym">Botrytis infestans</name>
    <dbReference type="NCBI Taxonomy" id="4787"/>
    <lineage>
        <taxon>Eukaryota</taxon>
        <taxon>Sar</taxon>
        <taxon>Stramenopiles</taxon>
        <taxon>Oomycota</taxon>
        <taxon>Peronosporomycetes</taxon>
        <taxon>Peronosporales</taxon>
        <taxon>Peronosporaceae</taxon>
        <taxon>Phytophthora</taxon>
    </lineage>
</organism>